<proteinExistence type="predicted"/>
<dbReference type="STRING" id="930146.SAMN05192533_108136"/>
<dbReference type="PANTHER" id="PTHR23131">
    <property type="entry name" value="ENDORIBONUCLEASE LACTB2"/>
    <property type="match status" value="1"/>
</dbReference>
<dbReference type="SMART" id="SM00849">
    <property type="entry name" value="Lactamase_B"/>
    <property type="match status" value="1"/>
</dbReference>
<dbReference type="AlphaFoldDB" id="A0A1H8D9N5"/>
<organism evidence="2 3">
    <name type="scientific">Mesobacillus persicus</name>
    <dbReference type="NCBI Taxonomy" id="930146"/>
    <lineage>
        <taxon>Bacteria</taxon>
        <taxon>Bacillati</taxon>
        <taxon>Bacillota</taxon>
        <taxon>Bacilli</taxon>
        <taxon>Bacillales</taxon>
        <taxon>Bacillaceae</taxon>
        <taxon>Mesobacillus</taxon>
    </lineage>
</organism>
<dbReference type="Proteomes" id="UP000198553">
    <property type="component" value="Unassembled WGS sequence"/>
</dbReference>
<dbReference type="Pfam" id="PF00753">
    <property type="entry name" value="Lactamase_B"/>
    <property type="match status" value="1"/>
</dbReference>
<accession>A0A1H8D9N5</accession>
<dbReference type="RefSeq" id="WP_090746004.1">
    <property type="nucleotide sequence ID" value="NZ_FOBW01000008.1"/>
</dbReference>
<sequence length="321" mass="36730">MEKITDHVYLVRIPIPYDFREVNCYLIEGKNGFTVVDTGDCTEEAMAVWVKTLGTSIPIEKVVITHAHADHFGLAGWFQQNYQASVWMSVKGYEELQRARSLFVDQKYRSSLGSFIEQHGMVVQTGQEDRFHRFEAYQFKPDVLFQENQELLLGDSIYQTIPTPGHSPDHVAFYQAQDQLLLVGDHILQGINPIVISEKEGDNPLQGYLSALKRLREIKVKYTLPGHGQQIVDLDARIEKLLGHYEKRWAQTLQGIQEKGSTAFEVSQFVYGSNLSHERASSALIQTITNLVYLESLGHVKMEKDHHDGLYYFFKKAVNSY</sequence>
<evidence type="ECO:0000259" key="1">
    <source>
        <dbReference type="SMART" id="SM00849"/>
    </source>
</evidence>
<evidence type="ECO:0000313" key="2">
    <source>
        <dbReference type="EMBL" id="SEN04003.1"/>
    </source>
</evidence>
<dbReference type="InterPro" id="IPR050662">
    <property type="entry name" value="Sec-metab_biosynth-thioest"/>
</dbReference>
<protein>
    <submittedName>
        <fullName evidence="2">Glyoxylase, beta-lactamase superfamily II</fullName>
    </submittedName>
</protein>
<dbReference type="OrthoDB" id="9761531at2"/>
<feature type="domain" description="Metallo-beta-lactamase" evidence="1">
    <location>
        <begin position="21"/>
        <end position="227"/>
    </location>
</feature>
<dbReference type="InterPro" id="IPR036866">
    <property type="entry name" value="RibonucZ/Hydroxyglut_hydro"/>
</dbReference>
<dbReference type="PANTHER" id="PTHR23131:SF4">
    <property type="entry name" value="METALLO-BETA-LACTAMASE SUPERFAMILY POTEIN"/>
    <property type="match status" value="1"/>
</dbReference>
<name>A0A1H8D9N5_9BACI</name>
<dbReference type="Gene3D" id="3.60.15.10">
    <property type="entry name" value="Ribonuclease Z/Hydroxyacylglutathione hydrolase-like"/>
    <property type="match status" value="1"/>
</dbReference>
<gene>
    <name evidence="2" type="ORF">SAMN05192533_108136</name>
</gene>
<dbReference type="InterPro" id="IPR001279">
    <property type="entry name" value="Metallo-B-lactamas"/>
</dbReference>
<dbReference type="SUPFAM" id="SSF56281">
    <property type="entry name" value="Metallo-hydrolase/oxidoreductase"/>
    <property type="match status" value="1"/>
</dbReference>
<evidence type="ECO:0000313" key="3">
    <source>
        <dbReference type="Proteomes" id="UP000198553"/>
    </source>
</evidence>
<dbReference type="EMBL" id="FOBW01000008">
    <property type="protein sequence ID" value="SEN04003.1"/>
    <property type="molecule type" value="Genomic_DNA"/>
</dbReference>
<reference evidence="3" key="1">
    <citation type="submission" date="2016-10" db="EMBL/GenBank/DDBJ databases">
        <authorList>
            <person name="Varghese N."/>
            <person name="Submissions S."/>
        </authorList>
    </citation>
    <scope>NUCLEOTIDE SEQUENCE [LARGE SCALE GENOMIC DNA]</scope>
    <source>
        <strain evidence="3">B48,IBRC-M 10115,DSM 25386,CECT 8001</strain>
    </source>
</reference>
<keyword evidence="3" id="KW-1185">Reference proteome</keyword>